<comment type="subcellular location">
    <subcellularLocation>
        <location evidence="1">Membrane</location>
        <topology evidence="1">Multi-pass membrane protein</topology>
    </subcellularLocation>
</comment>
<keyword evidence="5" id="KW-0406">Ion transport</keyword>
<evidence type="ECO:0000313" key="12">
    <source>
        <dbReference type="Proteomes" id="UP000639516"/>
    </source>
</evidence>
<sequence length="153" mass="15799">MIYGTGYAQVKSALETDIPLPWDFGMFKLAATALSAISGIPGGIFAPSLAVGAGIGTNIAHLFPGAPLGAFMLLGMVSYFAGVVQAPITAFVIVTEMTNNHAMVVPLMASALIAQATSRLLCPEGIYHALAKGFLRAHTPDAPAQQLSGPERS</sequence>
<evidence type="ECO:0000256" key="4">
    <source>
        <dbReference type="ARBA" id="ARBA00022989"/>
    </source>
</evidence>
<gene>
    <name evidence="11" type="ORF">HA482_22110</name>
</gene>
<evidence type="ECO:0000256" key="7">
    <source>
        <dbReference type="ARBA" id="ARBA00023173"/>
    </source>
</evidence>
<dbReference type="InterPro" id="IPR001807">
    <property type="entry name" value="ClC"/>
</dbReference>
<keyword evidence="3 10" id="KW-0812">Transmembrane</keyword>
<feature type="transmembrane region" description="Helical" evidence="10">
    <location>
        <begin position="68"/>
        <end position="95"/>
    </location>
</feature>
<evidence type="ECO:0000256" key="5">
    <source>
        <dbReference type="ARBA" id="ARBA00023065"/>
    </source>
</evidence>
<comment type="caution">
    <text evidence="11">The sequence shown here is derived from an EMBL/GenBank/DDBJ whole genome shotgun (WGS) entry which is preliminary data.</text>
</comment>
<keyword evidence="7" id="KW-0869">Chloride channel</keyword>
<keyword evidence="12" id="KW-1185">Reference proteome</keyword>
<evidence type="ECO:0000256" key="9">
    <source>
        <dbReference type="ARBA" id="ARBA00023303"/>
    </source>
</evidence>
<evidence type="ECO:0000256" key="3">
    <source>
        <dbReference type="ARBA" id="ARBA00022692"/>
    </source>
</evidence>
<keyword evidence="4 10" id="KW-1133">Transmembrane helix</keyword>
<dbReference type="Pfam" id="PF00654">
    <property type="entry name" value="Voltage_CLC"/>
    <property type="match status" value="1"/>
</dbReference>
<dbReference type="Gene3D" id="1.10.3080.10">
    <property type="entry name" value="Clc chloride channel"/>
    <property type="match status" value="1"/>
</dbReference>
<dbReference type="Proteomes" id="UP000639516">
    <property type="component" value="Unassembled WGS sequence"/>
</dbReference>
<evidence type="ECO:0000313" key="11">
    <source>
        <dbReference type="EMBL" id="MBC9980900.1"/>
    </source>
</evidence>
<evidence type="ECO:0000256" key="10">
    <source>
        <dbReference type="SAM" id="Phobius"/>
    </source>
</evidence>
<keyword evidence="6 10" id="KW-0472">Membrane</keyword>
<evidence type="ECO:0000256" key="8">
    <source>
        <dbReference type="ARBA" id="ARBA00023214"/>
    </source>
</evidence>
<dbReference type="PANTHER" id="PTHR43427">
    <property type="entry name" value="CHLORIDE CHANNEL PROTEIN CLC-E"/>
    <property type="match status" value="1"/>
</dbReference>
<evidence type="ECO:0000256" key="6">
    <source>
        <dbReference type="ARBA" id="ARBA00023136"/>
    </source>
</evidence>
<proteinExistence type="predicted"/>
<dbReference type="EMBL" id="JAATTO010000031">
    <property type="protein sequence ID" value="MBC9980900.1"/>
    <property type="molecule type" value="Genomic_DNA"/>
</dbReference>
<evidence type="ECO:0000256" key="1">
    <source>
        <dbReference type="ARBA" id="ARBA00004141"/>
    </source>
</evidence>
<feature type="transmembrane region" description="Helical" evidence="10">
    <location>
        <begin position="29"/>
        <end position="56"/>
    </location>
</feature>
<organism evidence="11 12">
    <name type="scientific">Bradyrhizobium campsiandrae</name>
    <dbReference type="NCBI Taxonomy" id="1729892"/>
    <lineage>
        <taxon>Bacteria</taxon>
        <taxon>Pseudomonadati</taxon>
        <taxon>Pseudomonadota</taxon>
        <taxon>Alphaproteobacteria</taxon>
        <taxon>Hyphomicrobiales</taxon>
        <taxon>Nitrobacteraceae</taxon>
        <taxon>Bradyrhizobium</taxon>
    </lineage>
</organism>
<reference evidence="11 12" key="1">
    <citation type="journal article" date="2020" name="Arch. Microbiol.">
        <title>Bradyrhizobium campsiandrae sp. nov., a nitrogen-fixing bacterial strain isolated from a native leguminous tree from the Amazon adapted to flooded conditions.</title>
        <authorList>
            <person name="Cabral Michel D."/>
            <person name="Martins da Costa E."/>
            <person name="Azarias Guimaraes A."/>
            <person name="Soares de Carvalho T."/>
            <person name="Santos de Castro Caputo P."/>
            <person name="Willems A."/>
            <person name="de Souza Moreira F.M."/>
        </authorList>
    </citation>
    <scope>NUCLEOTIDE SEQUENCE [LARGE SCALE GENOMIC DNA]</scope>
    <source>
        <strain evidence="12">INPA 384B</strain>
    </source>
</reference>
<dbReference type="InterPro" id="IPR050368">
    <property type="entry name" value="ClC-type_chloride_channel"/>
</dbReference>
<keyword evidence="9" id="KW-0407">Ion channel</keyword>
<dbReference type="InterPro" id="IPR014743">
    <property type="entry name" value="Cl-channel_core"/>
</dbReference>
<keyword evidence="2" id="KW-0813">Transport</keyword>
<accession>A0ABR7U9Z7</accession>
<dbReference type="PANTHER" id="PTHR43427:SF6">
    <property type="entry name" value="CHLORIDE CHANNEL PROTEIN CLC-E"/>
    <property type="match status" value="1"/>
</dbReference>
<dbReference type="SUPFAM" id="SSF81340">
    <property type="entry name" value="Clc chloride channel"/>
    <property type="match status" value="1"/>
</dbReference>
<evidence type="ECO:0000256" key="2">
    <source>
        <dbReference type="ARBA" id="ARBA00022448"/>
    </source>
</evidence>
<name>A0ABR7U9Z7_9BRAD</name>
<protein>
    <submittedName>
        <fullName evidence="11">Chloride channel protein</fullName>
    </submittedName>
</protein>
<dbReference type="PRINTS" id="PR00762">
    <property type="entry name" value="CLCHANNEL"/>
</dbReference>
<keyword evidence="8" id="KW-0868">Chloride</keyword>